<feature type="domain" description="Ketopantoate reductase C-terminal" evidence="12">
    <location>
        <begin position="196"/>
        <end position="337"/>
    </location>
</feature>
<organism evidence="14 15">
    <name type="scientific">Pantoea phytobeneficialis</name>
    <dbReference type="NCBI Taxonomy" id="2052056"/>
    <lineage>
        <taxon>Bacteria</taxon>
        <taxon>Pseudomonadati</taxon>
        <taxon>Pseudomonadota</taxon>
        <taxon>Gammaproteobacteria</taxon>
        <taxon>Enterobacterales</taxon>
        <taxon>Erwiniaceae</taxon>
        <taxon>Pantoea</taxon>
    </lineage>
</organism>
<dbReference type="GO" id="GO:0008677">
    <property type="term" value="F:2-dehydropantoate 2-reductase activity"/>
    <property type="evidence" value="ECO:0007669"/>
    <property type="project" value="UniProtKB-EC"/>
</dbReference>
<evidence type="ECO:0000256" key="7">
    <source>
        <dbReference type="ARBA" id="ARBA00023002"/>
    </source>
</evidence>
<evidence type="ECO:0000256" key="2">
    <source>
        <dbReference type="ARBA" id="ARBA00007870"/>
    </source>
</evidence>
<gene>
    <name evidence="14" type="ORF">CTZ24_13855</name>
    <name evidence="13" type="ORF">Q3404_20415</name>
</gene>
<dbReference type="Gene3D" id="1.10.1040.10">
    <property type="entry name" value="N-(1-d-carboxylethyl)-l-norvaline Dehydrogenase, domain 2"/>
    <property type="match status" value="1"/>
</dbReference>
<evidence type="ECO:0000313" key="15">
    <source>
        <dbReference type="Proteomes" id="UP000424872"/>
    </source>
</evidence>
<dbReference type="EMBL" id="JAUOOM010000023">
    <property type="protein sequence ID" value="MDO6408939.1"/>
    <property type="molecule type" value="Genomic_DNA"/>
</dbReference>
<dbReference type="InterPro" id="IPR008927">
    <property type="entry name" value="6-PGluconate_DH-like_C_sf"/>
</dbReference>
<evidence type="ECO:0000256" key="3">
    <source>
        <dbReference type="ARBA" id="ARBA00013014"/>
    </source>
</evidence>
<comment type="similarity">
    <text evidence="2">Belongs to the ketopantoate reductase family.</text>
</comment>
<dbReference type="InterPro" id="IPR013752">
    <property type="entry name" value="KPA_reductase"/>
</dbReference>
<dbReference type="EC" id="1.1.1.169" evidence="3"/>
<sequence length="359" mass="38313">MSVVTQPETAISPAVPQSQDPLVIWGAGAIGGVIGAAFIAAGQTVIFVDNVAEHVAAINLQGMRITGPLGEKVVRAQAFLPEQLTGHYRCVLLAVKSHHTAGAIQQIAPHLAPEGFVVSLQNGLNERVIADSIGVDRTVGAFLNFGADFLEPGVIHHGGRGAVVIGELDGITRPRTEMLYRLLLNVDAAAILTPNIWGFLWAKMIYGALLFATALTNDSIADVLAMPRFRPVLTRLAQEIGSVAHAQQIVLQGFDGFDPAAFLPDASPDHTRQSFDDMVAHNRRSAKSHSGIWRDLAVRKRQTEIDAQIAPAIAIGLSVNVPMPLTSRLVQLIHEVEQGMLPQTQATLALLESNETGAS</sequence>
<dbReference type="InterPro" id="IPR036291">
    <property type="entry name" value="NAD(P)-bd_dom_sf"/>
</dbReference>
<dbReference type="PANTHER" id="PTHR43765:SF2">
    <property type="entry name" value="2-DEHYDROPANTOATE 2-REDUCTASE"/>
    <property type="match status" value="1"/>
</dbReference>
<evidence type="ECO:0000256" key="10">
    <source>
        <dbReference type="SAM" id="Phobius"/>
    </source>
</evidence>
<evidence type="ECO:0000256" key="1">
    <source>
        <dbReference type="ARBA" id="ARBA00004994"/>
    </source>
</evidence>
<keyword evidence="10" id="KW-0472">Membrane</keyword>
<dbReference type="Proteomes" id="UP000424872">
    <property type="component" value="Chromosome"/>
</dbReference>
<dbReference type="InterPro" id="IPR003710">
    <property type="entry name" value="ApbA"/>
</dbReference>
<dbReference type="NCBIfam" id="TIGR00745">
    <property type="entry name" value="apbA_panE"/>
    <property type="match status" value="1"/>
</dbReference>
<dbReference type="KEGG" id="ppho:CTZ24_13855"/>
<name>A0AAP9H6V8_9GAMM</name>
<feature type="domain" description="Ketopantoate reductase N-terminal" evidence="11">
    <location>
        <begin position="23"/>
        <end position="169"/>
    </location>
</feature>
<keyword evidence="6" id="KW-0521">NADP</keyword>
<protein>
    <recommendedName>
        <fullName evidence="4">2-dehydropantoate 2-reductase</fullName>
        <ecNumber evidence="3">1.1.1.169</ecNumber>
    </recommendedName>
    <alternativeName>
        <fullName evidence="8">Ketopantoate reductase</fullName>
    </alternativeName>
</protein>
<feature type="transmembrane region" description="Helical" evidence="10">
    <location>
        <begin position="22"/>
        <end position="41"/>
    </location>
</feature>
<reference evidence="14" key="2">
    <citation type="journal article" date="2020" name="Environ. Microbiol.">
        <title>The extreme plant-growth-promoting properties of Pantoea phytobeneficialis MSR2 revealed by functional and genomic analysis.</title>
        <authorList>
            <person name="Nascimento F.X."/>
            <person name="Hernandez A.G."/>
            <person name="Glick B.R."/>
            <person name="Rossi M.J."/>
        </authorList>
    </citation>
    <scope>NUCLEOTIDE SEQUENCE</scope>
    <source>
        <strain evidence="14">MSR2</strain>
    </source>
</reference>
<dbReference type="SUPFAM" id="SSF48179">
    <property type="entry name" value="6-phosphogluconate dehydrogenase C-terminal domain-like"/>
    <property type="match status" value="1"/>
</dbReference>
<dbReference type="GO" id="GO:0005737">
    <property type="term" value="C:cytoplasm"/>
    <property type="evidence" value="ECO:0007669"/>
    <property type="project" value="TreeGrafter"/>
</dbReference>
<evidence type="ECO:0000256" key="8">
    <source>
        <dbReference type="ARBA" id="ARBA00032024"/>
    </source>
</evidence>
<evidence type="ECO:0000313" key="14">
    <source>
        <dbReference type="EMBL" id="QGR07441.1"/>
    </source>
</evidence>
<dbReference type="Proteomes" id="UP001171299">
    <property type="component" value="Unassembled WGS sequence"/>
</dbReference>
<dbReference type="GO" id="GO:0050661">
    <property type="term" value="F:NADP binding"/>
    <property type="evidence" value="ECO:0007669"/>
    <property type="project" value="TreeGrafter"/>
</dbReference>
<keyword evidence="5" id="KW-0566">Pantothenate biosynthesis</keyword>
<comment type="pathway">
    <text evidence="1">Cofactor biosynthesis; (R)-pantothenate biosynthesis; (R)-pantoate from 3-methyl-2-oxobutanoate: step 2/2.</text>
</comment>
<evidence type="ECO:0000256" key="9">
    <source>
        <dbReference type="ARBA" id="ARBA00048793"/>
    </source>
</evidence>
<comment type="catalytic activity">
    <reaction evidence="9">
        <text>(R)-pantoate + NADP(+) = 2-dehydropantoate + NADPH + H(+)</text>
        <dbReference type="Rhea" id="RHEA:16233"/>
        <dbReference type="ChEBI" id="CHEBI:11561"/>
        <dbReference type="ChEBI" id="CHEBI:15378"/>
        <dbReference type="ChEBI" id="CHEBI:15980"/>
        <dbReference type="ChEBI" id="CHEBI:57783"/>
        <dbReference type="ChEBI" id="CHEBI:58349"/>
        <dbReference type="EC" id="1.1.1.169"/>
    </reaction>
</comment>
<accession>A0AAP9H6V8</accession>
<dbReference type="Pfam" id="PF08546">
    <property type="entry name" value="ApbA_C"/>
    <property type="match status" value="1"/>
</dbReference>
<keyword evidence="10" id="KW-1133">Transmembrane helix</keyword>
<dbReference type="RefSeq" id="WP_208723806.1">
    <property type="nucleotide sequence ID" value="NZ_CP024636.1"/>
</dbReference>
<dbReference type="InterPro" id="IPR013332">
    <property type="entry name" value="KPR_N"/>
</dbReference>
<dbReference type="Pfam" id="PF02558">
    <property type="entry name" value="ApbA"/>
    <property type="match status" value="1"/>
</dbReference>
<dbReference type="SUPFAM" id="SSF51735">
    <property type="entry name" value="NAD(P)-binding Rossmann-fold domains"/>
    <property type="match status" value="1"/>
</dbReference>
<keyword evidence="7 13" id="KW-0560">Oxidoreductase</keyword>
<dbReference type="InterPro" id="IPR050838">
    <property type="entry name" value="Ketopantoate_reductase"/>
</dbReference>
<dbReference type="AlphaFoldDB" id="A0AAP9H6V8"/>
<evidence type="ECO:0000256" key="4">
    <source>
        <dbReference type="ARBA" id="ARBA00019465"/>
    </source>
</evidence>
<evidence type="ECO:0000256" key="6">
    <source>
        <dbReference type="ARBA" id="ARBA00022857"/>
    </source>
</evidence>
<dbReference type="EMBL" id="CP024636">
    <property type="protein sequence ID" value="QGR07441.1"/>
    <property type="molecule type" value="Genomic_DNA"/>
</dbReference>
<keyword evidence="10" id="KW-0812">Transmembrane</keyword>
<evidence type="ECO:0000256" key="5">
    <source>
        <dbReference type="ARBA" id="ARBA00022655"/>
    </source>
</evidence>
<dbReference type="GO" id="GO:0015940">
    <property type="term" value="P:pantothenate biosynthetic process"/>
    <property type="evidence" value="ECO:0007669"/>
    <property type="project" value="UniProtKB-KW"/>
</dbReference>
<evidence type="ECO:0000313" key="13">
    <source>
        <dbReference type="EMBL" id="MDO6408939.1"/>
    </source>
</evidence>
<dbReference type="Gene3D" id="3.40.50.720">
    <property type="entry name" value="NAD(P)-binding Rossmann-like Domain"/>
    <property type="match status" value="1"/>
</dbReference>
<evidence type="ECO:0000259" key="12">
    <source>
        <dbReference type="Pfam" id="PF08546"/>
    </source>
</evidence>
<evidence type="ECO:0000313" key="16">
    <source>
        <dbReference type="Proteomes" id="UP001171299"/>
    </source>
</evidence>
<keyword evidence="16" id="KW-1185">Reference proteome</keyword>
<feature type="transmembrane region" description="Helical" evidence="10">
    <location>
        <begin position="182"/>
        <end position="200"/>
    </location>
</feature>
<reference evidence="13" key="3">
    <citation type="submission" date="2023-07" db="EMBL/GenBank/DDBJ databases">
        <title>The extreme plant-growth-promoting properties of Pantoea phytobeneficialis PF55 revealed by functional and genomic analysis.</title>
        <authorList>
            <person name="Nascimento F.X."/>
            <person name="Marcio R.J."/>
        </authorList>
    </citation>
    <scope>NUCLEOTIDE SEQUENCE</scope>
    <source>
        <strain evidence="13">PF55</strain>
    </source>
</reference>
<reference evidence="15" key="1">
    <citation type="submission" date="2017-11" db="EMBL/GenBank/DDBJ databases">
        <title>Genome sequence of Pantoea sp. MSR2.</title>
        <authorList>
            <person name="Nascimento F.X."/>
        </authorList>
    </citation>
    <scope>NUCLEOTIDE SEQUENCE [LARGE SCALE GENOMIC DNA]</scope>
    <source>
        <strain evidence="15">MSR2</strain>
    </source>
</reference>
<proteinExistence type="inferred from homology"/>
<dbReference type="PANTHER" id="PTHR43765">
    <property type="entry name" value="2-DEHYDROPANTOATE 2-REDUCTASE-RELATED"/>
    <property type="match status" value="1"/>
</dbReference>
<dbReference type="InterPro" id="IPR013328">
    <property type="entry name" value="6PGD_dom2"/>
</dbReference>
<evidence type="ECO:0000259" key="11">
    <source>
        <dbReference type="Pfam" id="PF02558"/>
    </source>
</evidence>